<organism evidence="2 3">
    <name type="scientific">Mesorhabditis spiculigera</name>
    <dbReference type="NCBI Taxonomy" id="96644"/>
    <lineage>
        <taxon>Eukaryota</taxon>
        <taxon>Metazoa</taxon>
        <taxon>Ecdysozoa</taxon>
        <taxon>Nematoda</taxon>
        <taxon>Chromadorea</taxon>
        <taxon>Rhabditida</taxon>
        <taxon>Rhabditina</taxon>
        <taxon>Rhabditomorpha</taxon>
        <taxon>Rhabditoidea</taxon>
        <taxon>Rhabditidae</taxon>
        <taxon>Mesorhabditinae</taxon>
        <taxon>Mesorhabditis</taxon>
    </lineage>
</organism>
<comment type="caution">
    <text evidence="2">The sequence shown here is derived from an EMBL/GenBank/DDBJ whole genome shotgun (WGS) entry which is preliminary data.</text>
</comment>
<dbReference type="EMBL" id="CATQJA010001814">
    <property type="protein sequence ID" value="CAJ0568752.1"/>
    <property type="molecule type" value="Genomic_DNA"/>
</dbReference>
<proteinExistence type="predicted"/>
<gene>
    <name evidence="2" type="ORF">MSPICULIGERA_LOCUS7266</name>
</gene>
<reference evidence="2" key="1">
    <citation type="submission" date="2023-06" db="EMBL/GenBank/DDBJ databases">
        <authorList>
            <person name="Delattre M."/>
        </authorList>
    </citation>
    <scope>NUCLEOTIDE SEQUENCE</scope>
    <source>
        <strain evidence="2">AF72</strain>
    </source>
</reference>
<evidence type="ECO:0000313" key="2">
    <source>
        <dbReference type="EMBL" id="CAJ0568752.1"/>
    </source>
</evidence>
<evidence type="ECO:0000256" key="1">
    <source>
        <dbReference type="SAM" id="MobiDB-lite"/>
    </source>
</evidence>
<keyword evidence="3" id="KW-1185">Reference proteome</keyword>
<accession>A0AA36G0I7</accession>
<dbReference type="Proteomes" id="UP001177023">
    <property type="component" value="Unassembled WGS sequence"/>
</dbReference>
<name>A0AA36G0I7_9BILA</name>
<dbReference type="AlphaFoldDB" id="A0AA36G0I7"/>
<feature type="region of interest" description="Disordered" evidence="1">
    <location>
        <begin position="1"/>
        <end position="32"/>
    </location>
</feature>
<protein>
    <submittedName>
        <fullName evidence="2">Uncharacterized protein</fullName>
    </submittedName>
</protein>
<feature type="non-terminal residue" evidence="2">
    <location>
        <position position="1"/>
    </location>
</feature>
<sequence length="134" mass="15694">MDNQGDIHNNNINHIRLHPNSALPQATDTEGHNREWDTVEWDPQGDIHHHNIYNNNINNNIVEMDMEAELYSIQYSIHNNNNQGMWPEDSNSLKCRQANRRPPAILNNILSAMGIQIHMLQWHLHIHIPHIVLR</sequence>
<evidence type="ECO:0000313" key="3">
    <source>
        <dbReference type="Proteomes" id="UP001177023"/>
    </source>
</evidence>